<accession>A0A108EMW1</accession>
<dbReference type="Proteomes" id="UP000068016">
    <property type="component" value="Unassembled WGS sequence"/>
</dbReference>
<protein>
    <recommendedName>
        <fullName evidence="3">N-acetyltransferase domain-containing protein</fullName>
    </recommendedName>
</protein>
<dbReference type="EMBL" id="LPLZ01000048">
    <property type="protein sequence ID" value="KWN14380.1"/>
    <property type="molecule type" value="Genomic_DNA"/>
</dbReference>
<organism evidence="1 2">
    <name type="scientific">Burkholderia territorii</name>
    <dbReference type="NCBI Taxonomy" id="1503055"/>
    <lineage>
        <taxon>Bacteria</taxon>
        <taxon>Pseudomonadati</taxon>
        <taxon>Pseudomonadota</taxon>
        <taxon>Betaproteobacteria</taxon>
        <taxon>Burkholderiales</taxon>
        <taxon>Burkholderiaceae</taxon>
        <taxon>Burkholderia</taxon>
        <taxon>Burkholderia cepacia complex</taxon>
    </lineage>
</organism>
<comment type="caution">
    <text evidence="1">The sequence shown here is derived from an EMBL/GenBank/DDBJ whole genome shotgun (WGS) entry which is preliminary data.</text>
</comment>
<dbReference type="RefSeq" id="WP_060347619.1">
    <property type="nucleotide sequence ID" value="NZ_LPLZ01000048.1"/>
</dbReference>
<proteinExistence type="predicted"/>
<evidence type="ECO:0000313" key="1">
    <source>
        <dbReference type="EMBL" id="KWN14380.1"/>
    </source>
</evidence>
<name>A0A108EMW1_9BURK</name>
<sequence>MALTWAGSPEARLAESVRVSAESWALLIDGQIEAVFGLVRYPMANVPWMRCSAAVAGHSRELLSHARAWLDSVRAAGVPLANTVASNNAEAMTMLEHLGFVIGDVAPNQGPPGSFRFFYEVPHRV</sequence>
<evidence type="ECO:0008006" key="3">
    <source>
        <dbReference type="Google" id="ProtNLM"/>
    </source>
</evidence>
<gene>
    <name evidence="1" type="ORF">WT83_18205</name>
</gene>
<evidence type="ECO:0000313" key="2">
    <source>
        <dbReference type="Proteomes" id="UP000068016"/>
    </source>
</evidence>
<reference evidence="1 2" key="1">
    <citation type="submission" date="2015-11" db="EMBL/GenBank/DDBJ databases">
        <title>Expanding the genomic diversity of Burkholderia species for the development of highly accurate diagnostics.</title>
        <authorList>
            <person name="Sahl J."/>
            <person name="Keim P."/>
            <person name="Wagner D."/>
        </authorList>
    </citation>
    <scope>NUCLEOTIDE SEQUENCE [LARGE SCALE GENOMIC DNA]</scope>
    <source>
        <strain evidence="1 2">MSMB793WGS</strain>
    </source>
</reference>
<dbReference type="AlphaFoldDB" id="A0A108EMW1"/>